<proteinExistence type="predicted"/>
<evidence type="ECO:0000313" key="3">
    <source>
        <dbReference type="EMBL" id="REG77554.1"/>
    </source>
</evidence>
<dbReference type="NCBIfam" id="NF041497">
    <property type="entry name" value="MobV"/>
    <property type="match status" value="1"/>
</dbReference>
<dbReference type="EMBL" id="QUNG01000031">
    <property type="protein sequence ID" value="REG77554.1"/>
    <property type="molecule type" value="Genomic_DNA"/>
</dbReference>
<dbReference type="RefSeq" id="WP_115899264.1">
    <property type="nucleotide sequence ID" value="NZ_QUNG01000031.1"/>
</dbReference>
<dbReference type="GO" id="GO:0003677">
    <property type="term" value="F:DNA binding"/>
    <property type="evidence" value="ECO:0007669"/>
    <property type="project" value="InterPro"/>
</dbReference>
<accession>A0A3E0D4S9</accession>
<dbReference type="CDD" id="cd17242">
    <property type="entry name" value="MobM_relaxase"/>
    <property type="match status" value="1"/>
</dbReference>
<evidence type="ECO:0000256" key="2">
    <source>
        <dbReference type="SAM" id="MobiDB-lite"/>
    </source>
</evidence>
<evidence type="ECO:0000313" key="4">
    <source>
        <dbReference type="Proteomes" id="UP000256542"/>
    </source>
</evidence>
<comment type="caution">
    <text evidence="3">The sequence shown here is derived from an EMBL/GenBank/DDBJ whole genome shotgun (WGS) entry which is preliminary data.</text>
</comment>
<evidence type="ECO:0000256" key="1">
    <source>
        <dbReference type="SAM" id="Coils"/>
    </source>
</evidence>
<dbReference type="Pfam" id="PF01076">
    <property type="entry name" value="Mob_Pre"/>
    <property type="match status" value="1"/>
</dbReference>
<dbReference type="InterPro" id="IPR001668">
    <property type="entry name" value="Mob_Pre"/>
</dbReference>
<dbReference type="Proteomes" id="UP000256542">
    <property type="component" value="Unassembled WGS sequence"/>
</dbReference>
<dbReference type="GO" id="GO:0006310">
    <property type="term" value="P:DNA recombination"/>
    <property type="evidence" value="ECO:0007669"/>
    <property type="project" value="InterPro"/>
</dbReference>
<feature type="coiled-coil region" evidence="1">
    <location>
        <begin position="272"/>
        <end position="345"/>
    </location>
</feature>
<name>A0A3E0D4S9_9GAMM</name>
<gene>
    <name evidence="3" type="ORF">DFP81_1312</name>
</gene>
<protein>
    <submittedName>
        <fullName evidence="3">Plasmid recombination enzyme</fullName>
    </submittedName>
</protein>
<reference evidence="3 4" key="1">
    <citation type="submission" date="2018-08" db="EMBL/GenBank/DDBJ databases">
        <title>Genomic Encyclopedia of Type Strains, Phase III (KMG-III): the genomes of soil and plant-associated and newly described type strains.</title>
        <authorList>
            <person name="Whitman W."/>
        </authorList>
    </citation>
    <scope>NUCLEOTIDE SEQUENCE [LARGE SCALE GENOMIC DNA]</scope>
    <source>
        <strain evidence="3 4">CECT 7375</strain>
    </source>
</reference>
<feature type="region of interest" description="Disordered" evidence="2">
    <location>
        <begin position="26"/>
        <end position="52"/>
    </location>
</feature>
<keyword evidence="4" id="KW-1185">Reference proteome</keyword>
<keyword evidence="1" id="KW-0175">Coiled coil</keyword>
<dbReference type="AlphaFoldDB" id="A0A3E0D4S9"/>
<organism evidence="3 4">
    <name type="scientific">Marinomonas pollencensis</name>
    <dbReference type="NCBI Taxonomy" id="491954"/>
    <lineage>
        <taxon>Bacteria</taxon>
        <taxon>Pseudomonadati</taxon>
        <taxon>Pseudomonadota</taxon>
        <taxon>Gammaproteobacteria</taxon>
        <taxon>Oceanospirillales</taxon>
        <taxon>Oceanospirillaceae</taxon>
        <taxon>Marinomonas</taxon>
    </lineage>
</organism>
<sequence>MYSIMRTKKHKATGGGLKAALQHLYRERDTPNADRSVSNLKWGDRDGEQTTENSMRKLHSTIASVVDKTGRKLRSDAVVAVEYVMTASPEYFDQFTDKDEHRKKVSEFANTARSWIEEQYPDGTIIAAQVHMDEATPHVSLFVTPTIKNKEGVVKFNARERIGGRQKLSEHQDSFAKATEHLGLKRGIKGSKATHEKVSRFYSKVIKSLADVENIYTEDAVKIQALANKRIGGKGEIAEFAMELSHDNLKLRHLLAENSPQRQIEAVSKAHTQEIKEIKESYNREIKRLRSDLTSSRERESILENQLKTAAKPYVTQIENLQIEISKGDKTIEKLNADIAVLERDFDINYAHLSAYTSLAWGEAYAESEDVLQFRGDATYQFMSSMIDQGLQKMDDFNSNMVKEFENYESLHNNVNIR</sequence>
<dbReference type="Gene3D" id="3.30.930.30">
    <property type="match status" value="1"/>
</dbReference>
<dbReference type="OrthoDB" id="6655189at2"/>